<dbReference type="SUPFAM" id="SSF55729">
    <property type="entry name" value="Acyl-CoA N-acyltransferases (Nat)"/>
    <property type="match status" value="1"/>
</dbReference>
<protein>
    <submittedName>
        <fullName evidence="2">N-acetyltransferase</fullName>
    </submittedName>
</protein>
<dbReference type="AlphaFoldDB" id="A0A328AX99"/>
<dbReference type="PANTHER" id="PTHR43792:SF1">
    <property type="entry name" value="N-ACETYLTRANSFERASE DOMAIN-CONTAINING PROTEIN"/>
    <property type="match status" value="1"/>
</dbReference>
<comment type="caution">
    <text evidence="2">The sequence shown here is derived from an EMBL/GenBank/DDBJ whole genome shotgun (WGS) entry which is preliminary data.</text>
</comment>
<evidence type="ECO:0000313" key="2">
    <source>
        <dbReference type="EMBL" id="RAK59279.1"/>
    </source>
</evidence>
<dbReference type="InterPro" id="IPR051531">
    <property type="entry name" value="N-acetyltransferase"/>
</dbReference>
<dbReference type="InterPro" id="IPR016181">
    <property type="entry name" value="Acyl_CoA_acyltransferase"/>
</dbReference>
<dbReference type="EMBL" id="QFYP01000001">
    <property type="protein sequence ID" value="RAK59279.1"/>
    <property type="molecule type" value="Genomic_DNA"/>
</dbReference>
<evidence type="ECO:0000259" key="1">
    <source>
        <dbReference type="PROSITE" id="PS51186"/>
    </source>
</evidence>
<dbReference type="Proteomes" id="UP000249842">
    <property type="component" value="Unassembled WGS sequence"/>
</dbReference>
<keyword evidence="2" id="KW-0808">Transferase</keyword>
<sequence length="181" mass="20221">MFAPAPTLETDRLILRQPQAEDFEAWAAFAADEETMRHIGGVQARSVAWRGICSVTGAWRIRGFSMFSVIEKATGRWIGRLGPWQPEDWPGTEVGWGLTREVWGKGYATEGAAACMDWAFDTLGWTEAIHTIEPANAASQAVARRLGSSILRQARMPAPFEAMEVDVWGQTREQWLARRKA</sequence>
<keyword evidence="3" id="KW-1185">Reference proteome</keyword>
<dbReference type="OrthoDB" id="6293260at2"/>
<dbReference type="Pfam" id="PF13302">
    <property type="entry name" value="Acetyltransf_3"/>
    <property type="match status" value="1"/>
</dbReference>
<dbReference type="Gene3D" id="3.40.630.30">
    <property type="match status" value="1"/>
</dbReference>
<dbReference type="InterPro" id="IPR000182">
    <property type="entry name" value="GNAT_dom"/>
</dbReference>
<accession>A0A328AX99</accession>
<reference evidence="3" key="1">
    <citation type="submission" date="2018-05" db="EMBL/GenBank/DDBJ databases">
        <authorList>
            <person name="Li X."/>
        </authorList>
    </citation>
    <scope>NUCLEOTIDE SEQUENCE [LARGE SCALE GENOMIC DNA]</scope>
    <source>
        <strain evidence="3">HKS-05</strain>
    </source>
</reference>
<dbReference type="PROSITE" id="PS51186">
    <property type="entry name" value="GNAT"/>
    <property type="match status" value="1"/>
</dbReference>
<proteinExistence type="predicted"/>
<dbReference type="RefSeq" id="WP_111456572.1">
    <property type="nucleotide sequence ID" value="NZ_QFYP01000001.1"/>
</dbReference>
<feature type="domain" description="N-acetyltransferase" evidence="1">
    <location>
        <begin position="13"/>
        <end position="166"/>
    </location>
</feature>
<organism evidence="2 3">
    <name type="scientific">Phenylobacterium hankyongense</name>
    <dbReference type="NCBI Taxonomy" id="1813876"/>
    <lineage>
        <taxon>Bacteria</taxon>
        <taxon>Pseudomonadati</taxon>
        <taxon>Pseudomonadota</taxon>
        <taxon>Alphaproteobacteria</taxon>
        <taxon>Caulobacterales</taxon>
        <taxon>Caulobacteraceae</taxon>
        <taxon>Phenylobacterium</taxon>
    </lineage>
</organism>
<dbReference type="PANTHER" id="PTHR43792">
    <property type="entry name" value="GNAT FAMILY, PUTATIVE (AFU_ORTHOLOGUE AFUA_3G00765)-RELATED-RELATED"/>
    <property type="match status" value="1"/>
</dbReference>
<evidence type="ECO:0000313" key="3">
    <source>
        <dbReference type="Proteomes" id="UP000249842"/>
    </source>
</evidence>
<dbReference type="GO" id="GO:0016747">
    <property type="term" value="F:acyltransferase activity, transferring groups other than amino-acyl groups"/>
    <property type="evidence" value="ECO:0007669"/>
    <property type="project" value="InterPro"/>
</dbReference>
<name>A0A328AX99_9CAUL</name>
<gene>
    <name evidence="2" type="ORF">DJ021_05410</name>
</gene>